<comment type="caution">
    <text evidence="2">The sequence shown here is derived from an EMBL/GenBank/DDBJ whole genome shotgun (WGS) entry which is preliminary data.</text>
</comment>
<accession>A0A438JDB2</accession>
<sequence length="473" mass="51597">MRLVEVKALGFSTPAVRNFFPTVPTSYKVGSSVKGSEKESGSFAEVVTRKTWESGESLRVHLGDRELLCKEEQLGRCLVGCFGGSLESVPLLPSLKRWEFESWLLKGDLRISRLEFLLQRWGPEMGCTWKKSHAKEAWVRVVGLPLHLWSREILVKVSGKKWPGSLQVEAGNISWEISLWGSARVGASVRELHFEIQNRGSDVQVECGRRQRTTEGVRGRSAQVPAASSSASGPGPKSECWEALKSANGTDLRGGTSWAKGLNSLSLVVSGLGKELLAVEGADVGGSSLGRLKLTDEALLDEASRYPLRHKLSLLSLGLGVSSSTPFLGLDLAMMGTKGASSGLVGSTEGARSKDLLRDELMEDFSAREGWNEPLWASLGGASVSELAIVLFGSGFESPLVERMALQQEEGESDEGWSSSCLATFNRCLGMPTEGFEEEILYLLRRMKARIEIRARTGRIERRSLRLQNPAGN</sequence>
<evidence type="ECO:0000313" key="3">
    <source>
        <dbReference type="Proteomes" id="UP000288805"/>
    </source>
</evidence>
<reference evidence="2 3" key="1">
    <citation type="journal article" date="2018" name="PLoS Genet.">
        <title>Population sequencing reveals clonal diversity and ancestral inbreeding in the grapevine cultivar Chardonnay.</title>
        <authorList>
            <person name="Roach M.J."/>
            <person name="Johnson D.L."/>
            <person name="Bohlmann J."/>
            <person name="van Vuuren H.J."/>
            <person name="Jones S.J."/>
            <person name="Pretorius I.S."/>
            <person name="Schmidt S.A."/>
            <person name="Borneman A.R."/>
        </authorList>
    </citation>
    <scope>NUCLEOTIDE SEQUENCE [LARGE SCALE GENOMIC DNA]</scope>
    <source>
        <strain evidence="3">cv. Chardonnay</strain>
        <tissue evidence="2">Leaf</tissue>
    </source>
</reference>
<dbReference type="EMBL" id="QGNW01000049">
    <property type="protein sequence ID" value="RVX06941.1"/>
    <property type="molecule type" value="Genomic_DNA"/>
</dbReference>
<organism evidence="2 3">
    <name type="scientific">Vitis vinifera</name>
    <name type="common">Grape</name>
    <dbReference type="NCBI Taxonomy" id="29760"/>
    <lineage>
        <taxon>Eukaryota</taxon>
        <taxon>Viridiplantae</taxon>
        <taxon>Streptophyta</taxon>
        <taxon>Embryophyta</taxon>
        <taxon>Tracheophyta</taxon>
        <taxon>Spermatophyta</taxon>
        <taxon>Magnoliopsida</taxon>
        <taxon>eudicotyledons</taxon>
        <taxon>Gunneridae</taxon>
        <taxon>Pentapetalae</taxon>
        <taxon>rosids</taxon>
        <taxon>Vitales</taxon>
        <taxon>Vitaceae</taxon>
        <taxon>Viteae</taxon>
        <taxon>Vitis</taxon>
    </lineage>
</organism>
<name>A0A438JDB2_VITVI</name>
<protein>
    <submittedName>
        <fullName evidence="2">Uncharacterized protein</fullName>
    </submittedName>
</protein>
<feature type="compositionally biased region" description="Low complexity" evidence="1">
    <location>
        <begin position="225"/>
        <end position="236"/>
    </location>
</feature>
<gene>
    <name evidence="2" type="ORF">CK203_014954</name>
</gene>
<feature type="compositionally biased region" description="Basic and acidic residues" evidence="1">
    <location>
        <begin position="209"/>
        <end position="218"/>
    </location>
</feature>
<feature type="region of interest" description="Disordered" evidence="1">
    <location>
        <begin position="209"/>
        <end position="239"/>
    </location>
</feature>
<proteinExistence type="predicted"/>
<dbReference type="AlphaFoldDB" id="A0A438JDB2"/>
<evidence type="ECO:0000256" key="1">
    <source>
        <dbReference type="SAM" id="MobiDB-lite"/>
    </source>
</evidence>
<dbReference type="Proteomes" id="UP000288805">
    <property type="component" value="Unassembled WGS sequence"/>
</dbReference>
<evidence type="ECO:0000313" key="2">
    <source>
        <dbReference type="EMBL" id="RVX06941.1"/>
    </source>
</evidence>